<dbReference type="PANTHER" id="PTHR45641">
    <property type="entry name" value="TETRATRICOPEPTIDE REPEAT PROTEIN (AFU_ORTHOLOGUE AFUA_6G03870)"/>
    <property type="match status" value="1"/>
</dbReference>
<keyword evidence="2" id="KW-0802">TPR repeat</keyword>
<comment type="caution">
    <text evidence="3">The sequence shown here is derived from an EMBL/GenBank/DDBJ whole genome shotgun (WGS) entry which is preliminary data.</text>
</comment>
<dbReference type="Gene3D" id="1.25.40.10">
    <property type="entry name" value="Tetratricopeptide repeat domain"/>
    <property type="match status" value="2"/>
</dbReference>
<reference evidence="3 4" key="1">
    <citation type="journal article" date="2020" name="ISME J.">
        <title>Uncovering the hidden diversity of litter-decomposition mechanisms in mushroom-forming fungi.</title>
        <authorList>
            <person name="Floudas D."/>
            <person name="Bentzer J."/>
            <person name="Ahren D."/>
            <person name="Johansson T."/>
            <person name="Persson P."/>
            <person name="Tunlid A."/>
        </authorList>
    </citation>
    <scope>NUCLEOTIDE SEQUENCE [LARGE SCALE GENOMIC DNA]</scope>
    <source>
        <strain evidence="3 4">CBS 101986</strain>
    </source>
</reference>
<protein>
    <submittedName>
        <fullName evidence="3">Uncharacterized protein</fullName>
    </submittedName>
</protein>
<evidence type="ECO:0000256" key="2">
    <source>
        <dbReference type="ARBA" id="ARBA00022803"/>
    </source>
</evidence>
<name>A0A8H5F8V9_9AGAR</name>
<sequence>MTSTLALTNPLSSVPSAECVDQIIVKFASASSSTSTPMLRPPTVINDEVITTAYIKFQVNIIAALLEGVSKSGSHAIHKREPSLVLVMPEHSMSIMHLRRQTVRQVAHICDLLEMTSANRSISKGVQALSQLSFYLGSLKMDDDAVLMSNWTVRLSRILLGHLDHVEATVDLARNLLNYSIDLRAVGDDYASLAAIEEAYAITQILVQDAHDTPTHILLLHCLVLDHYALTLSDPKMDSQKPLGLVKESARITESVLTASTGLHLDKIIGRVDLDLLRRLCGVASSKDQIVKYAQTRSVLASLLAIDGQSHEALISMRLGLALYRGMSTIDTEIIPQLASALYRVIVGDIGETLSGEERLGYTNECIDLYRDLAHRNPTYYTRRLVNVVWAKADLLRTMQRHDESLVAWKEVVHLSEQLAQDARLYSEALNNLSQQFSIVNRYDDAASTRTLAIAASQESTMEVQAEMYFSLYGDLQLAGRNGEAIQAIRTSLALYRMLAVRDPNNWAEDVGIGLSALAECLVLTGDYDNALSAGRESVQILNNLLKKEQHPWPSGGLFNALRTMHNIAFLFDDGAKSREISSEVMEHYNRLFEAFPEAEHVAEDILFCQHYYGVNLYNLGHLIEARGYFERLLATWMQGAPSCVSNAYMDDRRLIALNTYVEILHSMGQTNHGMAALPQAINIATPLPDSKALRGNLYSISLRVFLMIELGQHEEAVQMAEEMLRITREGHREGLVGSLHTVAAAAARCRSYGHVVEVAEEALIVCQKDESLRPLTRLPGSPLCERVTDLPRSLKLISFGFANLGRIQDGLQYAKEAVVHALKLRALPSLASSVATGSYIETRGNLGNILVASGSFSEALEIFEERRGYFSNRVEARNGEYRELVPTLYILGTLYCNDGRHEDGLSVAEDLRRIMICLRAALPTLHEQIVLCLQHELMTPTLQVLNNMHGSLQCNHQAHVTAVPWMKL</sequence>
<dbReference type="OrthoDB" id="2978551at2759"/>
<evidence type="ECO:0000313" key="3">
    <source>
        <dbReference type="EMBL" id="KAF5327837.1"/>
    </source>
</evidence>
<dbReference type="EMBL" id="JAACJJ010000014">
    <property type="protein sequence ID" value="KAF5327837.1"/>
    <property type="molecule type" value="Genomic_DNA"/>
</dbReference>
<keyword evidence="1" id="KW-0677">Repeat</keyword>
<organism evidence="3 4">
    <name type="scientific">Psilocybe cf. subviscida</name>
    <dbReference type="NCBI Taxonomy" id="2480587"/>
    <lineage>
        <taxon>Eukaryota</taxon>
        <taxon>Fungi</taxon>
        <taxon>Dikarya</taxon>
        <taxon>Basidiomycota</taxon>
        <taxon>Agaricomycotina</taxon>
        <taxon>Agaricomycetes</taxon>
        <taxon>Agaricomycetidae</taxon>
        <taxon>Agaricales</taxon>
        <taxon>Agaricineae</taxon>
        <taxon>Strophariaceae</taxon>
        <taxon>Psilocybe</taxon>
    </lineage>
</organism>
<dbReference type="AlphaFoldDB" id="A0A8H5F8V9"/>
<evidence type="ECO:0000256" key="1">
    <source>
        <dbReference type="ARBA" id="ARBA00022737"/>
    </source>
</evidence>
<proteinExistence type="predicted"/>
<gene>
    <name evidence="3" type="ORF">D9619_004387</name>
</gene>
<accession>A0A8H5F8V9</accession>
<dbReference type="SUPFAM" id="SSF48452">
    <property type="entry name" value="TPR-like"/>
    <property type="match status" value="2"/>
</dbReference>
<evidence type="ECO:0000313" key="4">
    <source>
        <dbReference type="Proteomes" id="UP000567179"/>
    </source>
</evidence>
<dbReference type="InterPro" id="IPR011990">
    <property type="entry name" value="TPR-like_helical_dom_sf"/>
</dbReference>
<keyword evidence="4" id="KW-1185">Reference proteome</keyword>
<dbReference type="Proteomes" id="UP000567179">
    <property type="component" value="Unassembled WGS sequence"/>
</dbReference>